<dbReference type="AlphaFoldDB" id="A0A2P2P7V2"/>
<organism evidence="1">
    <name type="scientific">Rhizophora mucronata</name>
    <name type="common">Asiatic mangrove</name>
    <dbReference type="NCBI Taxonomy" id="61149"/>
    <lineage>
        <taxon>Eukaryota</taxon>
        <taxon>Viridiplantae</taxon>
        <taxon>Streptophyta</taxon>
        <taxon>Embryophyta</taxon>
        <taxon>Tracheophyta</taxon>
        <taxon>Spermatophyta</taxon>
        <taxon>Magnoliopsida</taxon>
        <taxon>eudicotyledons</taxon>
        <taxon>Gunneridae</taxon>
        <taxon>Pentapetalae</taxon>
        <taxon>rosids</taxon>
        <taxon>fabids</taxon>
        <taxon>Malpighiales</taxon>
        <taxon>Rhizophoraceae</taxon>
        <taxon>Rhizophora</taxon>
    </lineage>
</organism>
<name>A0A2P2P7V2_RHIMU</name>
<sequence length="55" mass="6699">MGFFFIKKKKRIFRGCFKFELFELAGKVEQCVRNACEVFGRMKVYFRQYCKRASQ</sequence>
<reference evidence="1" key="1">
    <citation type="submission" date="2018-02" db="EMBL/GenBank/DDBJ databases">
        <title>Rhizophora mucronata_Transcriptome.</title>
        <authorList>
            <person name="Meera S.P."/>
            <person name="Sreeshan A."/>
            <person name="Augustine A."/>
        </authorList>
    </citation>
    <scope>NUCLEOTIDE SEQUENCE</scope>
    <source>
        <tissue evidence="1">Leaf</tissue>
    </source>
</reference>
<accession>A0A2P2P7V2</accession>
<protein>
    <submittedName>
        <fullName evidence="1">Uncharacterized protein</fullName>
    </submittedName>
</protein>
<evidence type="ECO:0000313" key="1">
    <source>
        <dbReference type="EMBL" id="MBX50802.1"/>
    </source>
</evidence>
<proteinExistence type="predicted"/>
<dbReference type="EMBL" id="GGEC01070318">
    <property type="protein sequence ID" value="MBX50802.1"/>
    <property type="molecule type" value="Transcribed_RNA"/>
</dbReference>